<protein>
    <recommendedName>
        <fullName evidence="3">DUF2281 domain-containing protein</fullName>
    </recommendedName>
</protein>
<dbReference type="AlphaFoldDB" id="A0A926Z903"/>
<evidence type="ECO:0000313" key="2">
    <source>
        <dbReference type="Proteomes" id="UP000631421"/>
    </source>
</evidence>
<gene>
    <name evidence="1" type="ORF">H6F44_15135</name>
</gene>
<keyword evidence="2" id="KW-1185">Reference proteome</keyword>
<comment type="caution">
    <text evidence="1">The sequence shown here is derived from an EMBL/GenBank/DDBJ whole genome shotgun (WGS) entry which is preliminary data.</text>
</comment>
<sequence>MVATSVKDSLLGILEELPLESQQEILYFARLLQMVKIVKCPRQSLEGLCADLNINITEADIKEARKEMFGNFPKEIEI</sequence>
<proteinExistence type="predicted"/>
<dbReference type="Proteomes" id="UP000631421">
    <property type="component" value="Unassembled WGS sequence"/>
</dbReference>
<organism evidence="1 2">
    <name type="scientific">Pseudanabaena cinerea FACHB-1277</name>
    <dbReference type="NCBI Taxonomy" id="2949581"/>
    <lineage>
        <taxon>Bacteria</taxon>
        <taxon>Bacillati</taxon>
        <taxon>Cyanobacteriota</taxon>
        <taxon>Cyanophyceae</taxon>
        <taxon>Pseudanabaenales</taxon>
        <taxon>Pseudanabaenaceae</taxon>
        <taxon>Pseudanabaena</taxon>
        <taxon>Pseudanabaena cinerea</taxon>
    </lineage>
</organism>
<dbReference type="EMBL" id="JACJPY010000053">
    <property type="protein sequence ID" value="MBD2151444.1"/>
    <property type="molecule type" value="Genomic_DNA"/>
</dbReference>
<accession>A0A926Z903</accession>
<evidence type="ECO:0008006" key="3">
    <source>
        <dbReference type="Google" id="ProtNLM"/>
    </source>
</evidence>
<reference evidence="1" key="1">
    <citation type="journal article" date="2015" name="ISME J.">
        <title>Draft Genome Sequence of Streptomyces incarnatus NRRL8089, which Produces the Nucleoside Antibiotic Sinefungin.</title>
        <authorList>
            <person name="Oshima K."/>
            <person name="Hattori M."/>
            <person name="Shimizu H."/>
            <person name="Fukuda K."/>
            <person name="Nemoto M."/>
            <person name="Inagaki K."/>
            <person name="Tamura T."/>
        </authorList>
    </citation>
    <scope>NUCLEOTIDE SEQUENCE</scope>
    <source>
        <strain evidence="1">FACHB-1277</strain>
    </source>
</reference>
<evidence type="ECO:0000313" key="1">
    <source>
        <dbReference type="EMBL" id="MBD2151444.1"/>
    </source>
</evidence>
<name>A0A926Z903_9CYAN</name>
<reference evidence="1" key="2">
    <citation type="submission" date="2020-08" db="EMBL/GenBank/DDBJ databases">
        <authorList>
            <person name="Chen M."/>
            <person name="Teng W."/>
            <person name="Zhao L."/>
            <person name="Hu C."/>
            <person name="Zhou Y."/>
            <person name="Han B."/>
            <person name="Song L."/>
            <person name="Shu W."/>
        </authorList>
    </citation>
    <scope>NUCLEOTIDE SEQUENCE</scope>
    <source>
        <strain evidence="1">FACHB-1277</strain>
    </source>
</reference>